<dbReference type="CDD" id="cd07043">
    <property type="entry name" value="STAS_anti-anti-sigma_factors"/>
    <property type="match status" value="1"/>
</dbReference>
<reference evidence="4" key="2">
    <citation type="submission" date="2020-09" db="EMBL/GenBank/DDBJ databases">
        <authorList>
            <person name="Sun Q."/>
            <person name="Ohkuma M."/>
        </authorList>
    </citation>
    <scope>NUCLEOTIDE SEQUENCE</scope>
    <source>
        <strain evidence="4">JCM 4346</strain>
    </source>
</reference>
<dbReference type="AlphaFoldDB" id="A0A918FK66"/>
<keyword evidence="5" id="KW-1185">Reference proteome</keyword>
<dbReference type="Gene3D" id="3.30.750.24">
    <property type="entry name" value="STAS domain"/>
    <property type="match status" value="1"/>
</dbReference>
<sequence length="182" mass="19757">MGVGFVGIRWARCEGERHRGGAGRTPAVVRPRVASQSPAGVRSPDRQLSEVLVSIAQNPLSVEVSLPREDVALVTVEGHLDLDTATEFQAHLANQLHHGRQHFVLDLSAVPFMDSSGMNIILRVYQEARDLPGSVHVVNPTPAVRRILDLTGVSLTVPVSEKVDDALALIDRQEASPQDRNV</sequence>
<organism evidence="4 5">
    <name type="scientific">Streptomyces aurantiogriseus</name>
    <dbReference type="NCBI Taxonomy" id="66870"/>
    <lineage>
        <taxon>Bacteria</taxon>
        <taxon>Bacillati</taxon>
        <taxon>Actinomycetota</taxon>
        <taxon>Actinomycetes</taxon>
        <taxon>Kitasatosporales</taxon>
        <taxon>Streptomycetaceae</taxon>
        <taxon>Streptomyces</taxon>
    </lineage>
</organism>
<dbReference type="PROSITE" id="PS50801">
    <property type="entry name" value="STAS"/>
    <property type="match status" value="1"/>
</dbReference>
<dbReference type="InterPro" id="IPR002645">
    <property type="entry name" value="STAS_dom"/>
</dbReference>
<evidence type="ECO:0000256" key="1">
    <source>
        <dbReference type="ARBA" id="ARBA00009013"/>
    </source>
</evidence>
<dbReference type="PANTHER" id="PTHR33495:SF2">
    <property type="entry name" value="ANTI-SIGMA FACTOR ANTAGONIST TM_1081-RELATED"/>
    <property type="match status" value="1"/>
</dbReference>
<accession>A0A918FK66</accession>
<proteinExistence type="inferred from homology"/>
<dbReference type="EMBL" id="BMSX01000022">
    <property type="protein sequence ID" value="GGR45676.1"/>
    <property type="molecule type" value="Genomic_DNA"/>
</dbReference>
<dbReference type="SUPFAM" id="SSF52091">
    <property type="entry name" value="SpoIIaa-like"/>
    <property type="match status" value="1"/>
</dbReference>
<evidence type="ECO:0000313" key="4">
    <source>
        <dbReference type="EMBL" id="GGR45676.1"/>
    </source>
</evidence>
<evidence type="ECO:0000256" key="2">
    <source>
        <dbReference type="RuleBase" id="RU003749"/>
    </source>
</evidence>
<gene>
    <name evidence="4" type="ORF">GCM10010251_73210</name>
</gene>
<dbReference type="PANTHER" id="PTHR33495">
    <property type="entry name" value="ANTI-SIGMA FACTOR ANTAGONIST TM_1081-RELATED-RELATED"/>
    <property type="match status" value="1"/>
</dbReference>
<dbReference type="NCBIfam" id="TIGR00377">
    <property type="entry name" value="ant_ant_sig"/>
    <property type="match status" value="1"/>
</dbReference>
<feature type="domain" description="STAS" evidence="3">
    <location>
        <begin position="69"/>
        <end position="170"/>
    </location>
</feature>
<dbReference type="InterPro" id="IPR003658">
    <property type="entry name" value="Anti-sigma_ant"/>
</dbReference>
<protein>
    <recommendedName>
        <fullName evidence="2">Anti-sigma factor antagonist</fullName>
    </recommendedName>
</protein>
<dbReference type="Pfam" id="PF01740">
    <property type="entry name" value="STAS"/>
    <property type="match status" value="1"/>
</dbReference>
<dbReference type="InterPro" id="IPR036513">
    <property type="entry name" value="STAS_dom_sf"/>
</dbReference>
<dbReference type="GO" id="GO:0043856">
    <property type="term" value="F:anti-sigma factor antagonist activity"/>
    <property type="evidence" value="ECO:0007669"/>
    <property type="project" value="InterPro"/>
</dbReference>
<reference evidence="4" key="1">
    <citation type="journal article" date="2014" name="Int. J. Syst. Evol. Microbiol.">
        <title>Complete genome sequence of Corynebacterium casei LMG S-19264T (=DSM 44701T), isolated from a smear-ripened cheese.</title>
        <authorList>
            <consortium name="US DOE Joint Genome Institute (JGI-PGF)"/>
            <person name="Walter F."/>
            <person name="Albersmeier A."/>
            <person name="Kalinowski J."/>
            <person name="Ruckert C."/>
        </authorList>
    </citation>
    <scope>NUCLEOTIDE SEQUENCE</scope>
    <source>
        <strain evidence="4">JCM 4346</strain>
    </source>
</reference>
<evidence type="ECO:0000259" key="3">
    <source>
        <dbReference type="PROSITE" id="PS50801"/>
    </source>
</evidence>
<comment type="similarity">
    <text evidence="1 2">Belongs to the anti-sigma-factor antagonist family.</text>
</comment>
<evidence type="ECO:0000313" key="5">
    <source>
        <dbReference type="Proteomes" id="UP000658320"/>
    </source>
</evidence>
<name>A0A918FK66_9ACTN</name>
<comment type="caution">
    <text evidence="4">The sequence shown here is derived from an EMBL/GenBank/DDBJ whole genome shotgun (WGS) entry which is preliminary data.</text>
</comment>
<dbReference type="Proteomes" id="UP000658320">
    <property type="component" value="Unassembled WGS sequence"/>
</dbReference>